<dbReference type="PATRIC" id="fig|582515.4.peg.1830"/>
<name>U5DJA0_9CHRO</name>
<dbReference type="InParanoid" id="U5DJA0"/>
<accession>U5DJA0</accession>
<organism evidence="1 2">
    <name type="scientific">Rubidibacter lacunae KORDI 51-2</name>
    <dbReference type="NCBI Taxonomy" id="582515"/>
    <lineage>
        <taxon>Bacteria</taxon>
        <taxon>Bacillati</taxon>
        <taxon>Cyanobacteriota</taxon>
        <taxon>Cyanophyceae</taxon>
        <taxon>Oscillatoriophycideae</taxon>
        <taxon>Chroococcales</taxon>
        <taxon>Aphanothecaceae</taxon>
        <taxon>Rubidibacter</taxon>
    </lineage>
</organism>
<dbReference type="STRING" id="582515.KR51_00016210"/>
<reference evidence="1 2" key="1">
    <citation type="submission" date="2013-05" db="EMBL/GenBank/DDBJ databases">
        <title>Draft genome sequence of Rubidibacter lacunae KORDI 51-2.</title>
        <authorList>
            <person name="Choi D.H."/>
            <person name="Noh J.H."/>
            <person name="Kwon K.-K."/>
            <person name="Lee J.-H."/>
            <person name="Ryu J.-Y."/>
        </authorList>
    </citation>
    <scope>NUCLEOTIDE SEQUENCE [LARGE SCALE GENOMIC DNA]</scope>
    <source>
        <strain evidence="1 2">KORDI 51-2</strain>
    </source>
</reference>
<dbReference type="EMBL" id="ASSJ01000041">
    <property type="protein sequence ID" value="ERN41771.1"/>
    <property type="molecule type" value="Genomic_DNA"/>
</dbReference>
<comment type="caution">
    <text evidence="1">The sequence shown here is derived from an EMBL/GenBank/DDBJ whole genome shotgun (WGS) entry which is preliminary data.</text>
</comment>
<keyword evidence="2" id="KW-1185">Reference proteome</keyword>
<dbReference type="AlphaFoldDB" id="U5DJA0"/>
<evidence type="ECO:0000313" key="2">
    <source>
        <dbReference type="Proteomes" id="UP000016960"/>
    </source>
</evidence>
<evidence type="ECO:0000313" key="1">
    <source>
        <dbReference type="EMBL" id="ERN41771.1"/>
    </source>
</evidence>
<protein>
    <submittedName>
        <fullName evidence="1">Uncharacterized protein</fullName>
    </submittedName>
</protein>
<proteinExistence type="predicted"/>
<dbReference type="Proteomes" id="UP000016960">
    <property type="component" value="Unassembled WGS sequence"/>
</dbReference>
<gene>
    <name evidence="1" type="ORF">KR51_00016210</name>
</gene>
<dbReference type="RefSeq" id="WP_022606346.1">
    <property type="nucleotide sequence ID" value="NZ_ASSJ01000041.1"/>
</dbReference>
<sequence length="363" mass="41843">MERPHLSGNLLSDFLTQLHEEDRIKYEQRRQEISIIDNSSIRDRLAMELLMEKFLSPTAKVQAQIQDAAKHAQYMAEAMGYYYADHGLTRDRARVISSQFRLLALQLTAVNSLHSLKLLYTATTLFLDSISIFQHRERKYSIEHGMRQGILNRINDCISKPENFQSHIDLSTVNRRASSELSNDEVEEVVESARQLTRSLHKNQELLGATCPKVEEAVKAIDLFANPSSERYGRLLSWQNPPDPFWHYGIGLSDTHIFDTGQGLRVFERENAGLVEGIDDIAFEPERAIARLKHALHVFSEWEYTLTGWNCEHLSRLVATDRPRCYQSSVLWWMCNLTPEGDHKTARQVLLNHLTRVDPSLTR</sequence>
<dbReference type="eggNOG" id="COG0515">
    <property type="taxonomic scope" value="Bacteria"/>
</dbReference>